<gene>
    <name evidence="1" type="ORF">GCM10009737_32120</name>
</gene>
<dbReference type="EMBL" id="BAAAMY010000009">
    <property type="protein sequence ID" value="GAA1927858.1"/>
    <property type="molecule type" value="Genomic_DNA"/>
</dbReference>
<name>A0ABN2PQA4_9ACTN</name>
<dbReference type="SUPFAM" id="SSF53335">
    <property type="entry name" value="S-adenosyl-L-methionine-dependent methyltransferases"/>
    <property type="match status" value="1"/>
</dbReference>
<keyword evidence="1" id="KW-0489">Methyltransferase</keyword>
<keyword evidence="2" id="KW-1185">Reference proteome</keyword>
<dbReference type="Proteomes" id="UP001501612">
    <property type="component" value="Unassembled WGS sequence"/>
</dbReference>
<evidence type="ECO:0000313" key="1">
    <source>
        <dbReference type="EMBL" id="GAA1927858.1"/>
    </source>
</evidence>
<dbReference type="RefSeq" id="WP_344008635.1">
    <property type="nucleotide sequence ID" value="NZ_BAAAMY010000009.1"/>
</dbReference>
<dbReference type="InterPro" id="IPR029063">
    <property type="entry name" value="SAM-dependent_MTases_sf"/>
</dbReference>
<keyword evidence="1" id="KW-0808">Transferase</keyword>
<reference evidence="1 2" key="1">
    <citation type="journal article" date="2019" name="Int. J. Syst. Evol. Microbiol.">
        <title>The Global Catalogue of Microorganisms (GCM) 10K type strain sequencing project: providing services to taxonomists for standard genome sequencing and annotation.</title>
        <authorList>
            <consortium name="The Broad Institute Genomics Platform"/>
            <consortium name="The Broad Institute Genome Sequencing Center for Infectious Disease"/>
            <person name="Wu L."/>
            <person name="Ma J."/>
        </authorList>
    </citation>
    <scope>NUCLEOTIDE SEQUENCE [LARGE SCALE GENOMIC DNA]</scope>
    <source>
        <strain evidence="1 2">JCM 14046</strain>
    </source>
</reference>
<proteinExistence type="predicted"/>
<dbReference type="GO" id="GO:0032259">
    <property type="term" value="P:methylation"/>
    <property type="evidence" value="ECO:0007669"/>
    <property type="project" value="UniProtKB-KW"/>
</dbReference>
<evidence type="ECO:0000313" key="2">
    <source>
        <dbReference type="Proteomes" id="UP001501612"/>
    </source>
</evidence>
<comment type="caution">
    <text evidence="1">The sequence shown here is derived from an EMBL/GenBank/DDBJ whole genome shotgun (WGS) entry which is preliminary data.</text>
</comment>
<dbReference type="CDD" id="cd02440">
    <property type="entry name" value="AdoMet_MTases"/>
    <property type="match status" value="1"/>
</dbReference>
<organism evidence="1 2">
    <name type="scientific">Nocardioides lentus</name>
    <dbReference type="NCBI Taxonomy" id="338077"/>
    <lineage>
        <taxon>Bacteria</taxon>
        <taxon>Bacillati</taxon>
        <taxon>Actinomycetota</taxon>
        <taxon>Actinomycetes</taxon>
        <taxon>Propionibacteriales</taxon>
        <taxon>Nocardioidaceae</taxon>
        <taxon>Nocardioides</taxon>
    </lineage>
</organism>
<dbReference type="GO" id="GO:0008168">
    <property type="term" value="F:methyltransferase activity"/>
    <property type="evidence" value="ECO:0007669"/>
    <property type="project" value="UniProtKB-KW"/>
</dbReference>
<dbReference type="Pfam" id="PF13489">
    <property type="entry name" value="Methyltransf_23"/>
    <property type="match status" value="1"/>
</dbReference>
<accession>A0ABN2PQA4</accession>
<dbReference type="Gene3D" id="3.40.50.150">
    <property type="entry name" value="Vaccinia Virus protein VP39"/>
    <property type="match status" value="1"/>
</dbReference>
<sequence length="226" mass="23717">MSLEPADGLLSEAGVTSDASFTSVFEAALRGEACSVVGIGEVPEALPVSEWKREADAGDRALLSLCEGPTLDVGCGPGRMAEHLSDAGHTVLGIDVVHEAVLQTRNRGVSAIVRNVFDTLPGEGRWQSALLADGNIGIGGDPAALLGRIRELLDPDGRVVVELSPPGTGLQSMWACLEAGGRRSRPFRWSVVGTDAIAEVADEVGFTVHALHHHGERWFSVLLPVG</sequence>
<protein>
    <submittedName>
        <fullName evidence="1">Class I SAM-dependent methyltransferase</fullName>
    </submittedName>
</protein>